<name>A0A915YKI1_9BACT</name>
<reference evidence="1" key="1">
    <citation type="submission" date="2022-09" db="EMBL/GenBank/DDBJ databases">
        <title>Aureispira anguillicida sp. nov., isolated from Leptocephalus of Japanese eel Anguilla japonica.</title>
        <authorList>
            <person name="Yuasa K."/>
            <person name="Mekata T."/>
            <person name="Ikunari K."/>
        </authorList>
    </citation>
    <scope>NUCLEOTIDE SEQUENCE</scope>
    <source>
        <strain evidence="1">EL160426</strain>
    </source>
</reference>
<evidence type="ECO:0000313" key="1">
    <source>
        <dbReference type="EMBL" id="BDS14768.1"/>
    </source>
</evidence>
<dbReference type="InterPro" id="IPR003718">
    <property type="entry name" value="OsmC/Ohr_fam"/>
</dbReference>
<dbReference type="Pfam" id="PF02566">
    <property type="entry name" value="OsmC"/>
    <property type="match status" value="1"/>
</dbReference>
<dbReference type="AlphaFoldDB" id="A0A915YKI1"/>
<keyword evidence="2" id="KW-1185">Reference proteome</keyword>
<dbReference type="RefSeq" id="WP_264789977.1">
    <property type="nucleotide sequence ID" value="NZ_AP026867.1"/>
</dbReference>
<gene>
    <name evidence="1" type="ORF">AsAng_0055500</name>
</gene>
<dbReference type="KEGG" id="aup:AsAng_0055500"/>
<dbReference type="PANTHER" id="PTHR39624">
    <property type="entry name" value="PROTEIN INVOLVED IN RIMO-MEDIATED BETA-METHYLTHIOLATION OF RIBOSOMAL PROTEIN S12 YCAO"/>
    <property type="match status" value="1"/>
</dbReference>
<dbReference type="Proteomes" id="UP001060919">
    <property type="component" value="Chromosome"/>
</dbReference>
<protein>
    <submittedName>
        <fullName evidence="1">OsmC family protein</fullName>
    </submittedName>
</protein>
<proteinExistence type="predicted"/>
<dbReference type="EMBL" id="AP026867">
    <property type="protein sequence ID" value="BDS14768.1"/>
    <property type="molecule type" value="Genomic_DNA"/>
</dbReference>
<sequence length="145" mass="16041">MTSKTYPVTVTIGQNGFTSEIKAGNHNLKADEPTAVGGNDLGPSPYDLLLSSLGACTAMTLKMYASRKGWDLKEVVVELSHSKDYYKDCMDCEETGTKVDLIERQIHIKGDLDEKQLERMMKIADKCPVHKTLTSETIIKTTLAE</sequence>
<dbReference type="Gene3D" id="3.30.300.20">
    <property type="match status" value="1"/>
</dbReference>
<organism evidence="1 2">
    <name type="scientific">Aureispira anguillae</name>
    <dbReference type="NCBI Taxonomy" id="2864201"/>
    <lineage>
        <taxon>Bacteria</taxon>
        <taxon>Pseudomonadati</taxon>
        <taxon>Bacteroidota</taxon>
        <taxon>Saprospiria</taxon>
        <taxon>Saprospirales</taxon>
        <taxon>Saprospiraceae</taxon>
        <taxon>Aureispira</taxon>
    </lineage>
</organism>
<accession>A0A915YKI1</accession>
<dbReference type="InterPro" id="IPR036102">
    <property type="entry name" value="OsmC/Ohrsf"/>
</dbReference>
<dbReference type="SUPFAM" id="SSF82784">
    <property type="entry name" value="OsmC-like"/>
    <property type="match status" value="1"/>
</dbReference>
<evidence type="ECO:0000313" key="2">
    <source>
        <dbReference type="Proteomes" id="UP001060919"/>
    </source>
</evidence>
<dbReference type="InterPro" id="IPR015946">
    <property type="entry name" value="KH_dom-like_a/b"/>
</dbReference>
<dbReference type="PANTHER" id="PTHR39624:SF2">
    <property type="entry name" value="OSMC-LIKE PROTEIN"/>
    <property type="match status" value="1"/>
</dbReference>